<evidence type="ECO:0000313" key="2">
    <source>
        <dbReference type="Proteomes" id="UP000322214"/>
    </source>
</evidence>
<reference evidence="1 2" key="1">
    <citation type="submission" date="2019-08" db="EMBL/GenBank/DDBJ databases">
        <title>Deep-cultivation of Planctomycetes and their phenomic and genomic characterization uncovers novel biology.</title>
        <authorList>
            <person name="Wiegand S."/>
            <person name="Jogler M."/>
            <person name="Boedeker C."/>
            <person name="Pinto D."/>
            <person name="Vollmers J."/>
            <person name="Rivas-Marin E."/>
            <person name="Kohn T."/>
            <person name="Peeters S.H."/>
            <person name="Heuer A."/>
            <person name="Rast P."/>
            <person name="Oberbeckmann S."/>
            <person name="Bunk B."/>
            <person name="Jeske O."/>
            <person name="Meyerdierks A."/>
            <person name="Storesund J.E."/>
            <person name="Kallscheuer N."/>
            <person name="Luecker S."/>
            <person name="Lage O.M."/>
            <person name="Pohl T."/>
            <person name="Merkel B.J."/>
            <person name="Hornburger P."/>
            <person name="Mueller R.-W."/>
            <person name="Bruemmer F."/>
            <person name="Labrenz M."/>
            <person name="Spormann A.M."/>
            <person name="Op den Camp H."/>
            <person name="Overmann J."/>
            <person name="Amann R."/>
            <person name="Jetten M.S.M."/>
            <person name="Mascher T."/>
            <person name="Medema M.H."/>
            <person name="Devos D.P."/>
            <person name="Kaster A.-K."/>
            <person name="Ovreas L."/>
            <person name="Rohde M."/>
            <person name="Galperin M.Y."/>
            <person name="Jogler C."/>
        </authorList>
    </citation>
    <scope>NUCLEOTIDE SEQUENCE [LARGE SCALE GENOMIC DNA]</scope>
    <source>
        <strain evidence="1 2">FC18</strain>
    </source>
</reference>
<dbReference type="AlphaFoldDB" id="A0A5B9P1P6"/>
<proteinExistence type="predicted"/>
<name>A0A5B9P1P6_9BACT</name>
<dbReference type="Proteomes" id="UP000322214">
    <property type="component" value="Chromosome"/>
</dbReference>
<dbReference type="EMBL" id="CP042912">
    <property type="protein sequence ID" value="QEG20164.1"/>
    <property type="molecule type" value="Genomic_DNA"/>
</dbReference>
<accession>A0A5B9P1P6</accession>
<sequence length="103" mass="12066">MTRPTDPIELYAWLKQEVSRLEDEMDSLKDEVFKTVDSQGEEVDKETFVIRSYKRPKYKFSDEYDTRNSELKALRAAEIDNGTAVVDGYSEFVKINFKKAKKD</sequence>
<evidence type="ECO:0000313" key="1">
    <source>
        <dbReference type="EMBL" id="QEG20164.1"/>
    </source>
</evidence>
<keyword evidence="2" id="KW-1185">Reference proteome</keyword>
<dbReference type="KEGG" id="mff:MFFC18_00110"/>
<organism evidence="1 2">
    <name type="scientific">Mariniblastus fucicola</name>
    <dbReference type="NCBI Taxonomy" id="980251"/>
    <lineage>
        <taxon>Bacteria</taxon>
        <taxon>Pseudomonadati</taxon>
        <taxon>Planctomycetota</taxon>
        <taxon>Planctomycetia</taxon>
        <taxon>Pirellulales</taxon>
        <taxon>Pirellulaceae</taxon>
        <taxon>Mariniblastus</taxon>
    </lineage>
</organism>
<gene>
    <name evidence="1" type="ORF">MFFC18_00110</name>
</gene>
<protein>
    <submittedName>
        <fullName evidence="1">Uncharacterized protein</fullName>
    </submittedName>
</protein>
<dbReference type="RefSeq" id="WP_075085760.1">
    <property type="nucleotide sequence ID" value="NZ_CP042912.1"/>
</dbReference>